<dbReference type="STRING" id="709839.TSA66_13775"/>
<accession>A0A0C2BK51</accession>
<organism evidence="1 2">
    <name type="scientific">Noviherbaspirillum autotrophicum</name>
    <dbReference type="NCBI Taxonomy" id="709839"/>
    <lineage>
        <taxon>Bacteria</taxon>
        <taxon>Pseudomonadati</taxon>
        <taxon>Pseudomonadota</taxon>
        <taxon>Betaproteobacteria</taxon>
        <taxon>Burkholderiales</taxon>
        <taxon>Oxalobacteraceae</taxon>
        <taxon>Noviherbaspirillum</taxon>
    </lineage>
</organism>
<gene>
    <name evidence="1" type="ORF">TSA66_13775</name>
</gene>
<reference evidence="1 2" key="1">
    <citation type="submission" date="2014-12" db="EMBL/GenBank/DDBJ databases">
        <title>Denitrispirillum autotrophicum gen. nov., sp. nov., Denitrifying, Facultatively Autotrophic Bacteria Isolated from Rice Paddy Soil.</title>
        <authorList>
            <person name="Ishii S."/>
            <person name="Ashida N."/>
            <person name="Ohno H."/>
            <person name="Otsuka S."/>
            <person name="Yokota A."/>
            <person name="Senoo K."/>
        </authorList>
    </citation>
    <scope>NUCLEOTIDE SEQUENCE [LARGE SCALE GENOMIC DNA]</scope>
    <source>
        <strain evidence="1 2">TSA66</strain>
    </source>
</reference>
<comment type="caution">
    <text evidence="1">The sequence shown here is derived from an EMBL/GenBank/DDBJ whole genome shotgun (WGS) entry which is preliminary data.</text>
</comment>
<protein>
    <submittedName>
        <fullName evidence="1">Uncharacterized protein</fullName>
    </submittedName>
</protein>
<dbReference type="Proteomes" id="UP000031572">
    <property type="component" value="Unassembled WGS sequence"/>
</dbReference>
<sequence length="105" mass="11147">MRIATCDGAFHDLFPPQAQRHLNACVAQIGQAQGRIDHGFLNGPQPLHAVLPRDGRLAIRGGPAFLLCGDVGIGDDSPSGEEGIVAFARGKRRSLDCMTGISLDR</sequence>
<keyword evidence="2" id="KW-1185">Reference proteome</keyword>
<evidence type="ECO:0000313" key="2">
    <source>
        <dbReference type="Proteomes" id="UP000031572"/>
    </source>
</evidence>
<dbReference type="AlphaFoldDB" id="A0A0C2BK51"/>
<dbReference type="EMBL" id="JWJG01000028">
    <property type="protein sequence ID" value="KIF81625.1"/>
    <property type="molecule type" value="Genomic_DNA"/>
</dbReference>
<proteinExistence type="predicted"/>
<name>A0A0C2BK51_9BURK</name>
<evidence type="ECO:0000313" key="1">
    <source>
        <dbReference type="EMBL" id="KIF81625.1"/>
    </source>
</evidence>